<protein>
    <recommendedName>
        <fullName evidence="5">Kringle domain-containing protein</fullName>
    </recommendedName>
</protein>
<dbReference type="Proteomes" id="UP000694380">
    <property type="component" value="Unplaced"/>
</dbReference>
<dbReference type="Ensembl" id="ENSCPBT00000037105.1">
    <property type="protein sequence ID" value="ENSCPBP00000031535.1"/>
    <property type="gene ID" value="ENSCPBG00000022128.1"/>
</dbReference>
<name>A0A8C3ICM5_CHRPI</name>
<evidence type="ECO:0000256" key="1">
    <source>
        <dbReference type="ARBA" id="ARBA00022572"/>
    </source>
</evidence>
<dbReference type="InterPro" id="IPR018056">
    <property type="entry name" value="Kringle_CS"/>
</dbReference>
<proteinExistence type="predicted"/>
<feature type="domain" description="Kringle" evidence="5">
    <location>
        <begin position="9"/>
        <end position="103"/>
    </location>
</feature>
<dbReference type="PANTHER" id="PTHR24261:SF13">
    <property type="entry name" value="PLASMINOGEN"/>
    <property type="match status" value="1"/>
</dbReference>
<keyword evidence="2" id="KW-1015">Disulfide bond</keyword>
<evidence type="ECO:0000256" key="4">
    <source>
        <dbReference type="SAM" id="MobiDB-lite"/>
    </source>
</evidence>
<keyword evidence="1 3" id="KW-0420">Kringle</keyword>
<dbReference type="InterPro" id="IPR050759">
    <property type="entry name" value="Serine_protease_kringle"/>
</dbReference>
<dbReference type="GO" id="GO:0004175">
    <property type="term" value="F:endopeptidase activity"/>
    <property type="evidence" value="ECO:0007669"/>
    <property type="project" value="TreeGrafter"/>
</dbReference>
<dbReference type="CDD" id="cd00108">
    <property type="entry name" value="KR"/>
    <property type="match status" value="1"/>
</dbReference>
<comment type="caution">
    <text evidence="3">Lacks conserved residue(s) required for the propagation of feature annotation.</text>
</comment>
<reference evidence="6" key="2">
    <citation type="submission" date="2025-09" db="UniProtKB">
        <authorList>
            <consortium name="Ensembl"/>
        </authorList>
    </citation>
    <scope>IDENTIFICATION</scope>
</reference>
<dbReference type="PANTHER" id="PTHR24261">
    <property type="entry name" value="PLASMINOGEN-RELATED"/>
    <property type="match status" value="1"/>
</dbReference>
<accession>A0A8C3ICM5</accession>
<dbReference type="PROSITE" id="PS50070">
    <property type="entry name" value="KRINGLE_2"/>
    <property type="match status" value="1"/>
</dbReference>
<dbReference type="PRINTS" id="PR00018">
    <property type="entry name" value="KRINGLE"/>
</dbReference>
<dbReference type="Pfam" id="PF00051">
    <property type="entry name" value="Kringle"/>
    <property type="match status" value="1"/>
</dbReference>
<evidence type="ECO:0000313" key="6">
    <source>
        <dbReference type="Ensembl" id="ENSCPBP00000031535.1"/>
    </source>
</evidence>
<feature type="region of interest" description="Disordered" evidence="4">
    <location>
        <begin position="88"/>
        <end position="135"/>
    </location>
</feature>
<dbReference type="FunFam" id="2.40.20.10:FF:000016">
    <property type="entry name" value="Coagulation factor XII"/>
    <property type="match status" value="1"/>
</dbReference>
<keyword evidence="7" id="KW-1185">Reference proteome</keyword>
<dbReference type="GO" id="GO:0006508">
    <property type="term" value="P:proteolysis"/>
    <property type="evidence" value="ECO:0007669"/>
    <property type="project" value="TreeGrafter"/>
</dbReference>
<dbReference type="InterPro" id="IPR000001">
    <property type="entry name" value="Kringle"/>
</dbReference>
<evidence type="ECO:0000313" key="7">
    <source>
        <dbReference type="Proteomes" id="UP000694380"/>
    </source>
</evidence>
<dbReference type="SUPFAM" id="SSF57440">
    <property type="entry name" value="Kringle-like"/>
    <property type="match status" value="1"/>
</dbReference>
<reference evidence="6" key="1">
    <citation type="submission" date="2025-08" db="UniProtKB">
        <authorList>
            <consortium name="Ensembl"/>
        </authorList>
    </citation>
    <scope>IDENTIFICATION</scope>
</reference>
<dbReference type="GeneTree" id="ENSGT00940000161657"/>
<dbReference type="Gene3D" id="2.40.20.10">
    <property type="entry name" value="Plasminogen Kringle 4"/>
    <property type="match status" value="1"/>
</dbReference>
<dbReference type="InterPro" id="IPR038178">
    <property type="entry name" value="Kringle_sf"/>
</dbReference>
<evidence type="ECO:0000256" key="2">
    <source>
        <dbReference type="ARBA" id="ARBA00023157"/>
    </source>
</evidence>
<sequence length="135" mass="14171">EMEGSPDGACYTGSGLLYRGMAHTTLSGAQCLPWDSDLLSHEFSTRSLRDALSLGLGGHAFCRNPDNDSRPWCYTLREEQLSWEQMPQAAVLSSPTPSRPPACPAPWSLSMPAGPASSPAGGTCTKVSGGPAGMD</sequence>
<dbReference type="PROSITE" id="PS00021">
    <property type="entry name" value="KRINGLE_1"/>
    <property type="match status" value="1"/>
</dbReference>
<dbReference type="AlphaFoldDB" id="A0A8C3ICM5"/>
<evidence type="ECO:0000256" key="3">
    <source>
        <dbReference type="PROSITE-ProRule" id="PRU00121"/>
    </source>
</evidence>
<dbReference type="GO" id="GO:0005615">
    <property type="term" value="C:extracellular space"/>
    <property type="evidence" value="ECO:0007669"/>
    <property type="project" value="TreeGrafter"/>
</dbReference>
<dbReference type="SMART" id="SM00130">
    <property type="entry name" value="KR"/>
    <property type="match status" value="1"/>
</dbReference>
<dbReference type="InterPro" id="IPR013806">
    <property type="entry name" value="Kringle-like"/>
</dbReference>
<organism evidence="6 7">
    <name type="scientific">Chrysemys picta bellii</name>
    <name type="common">Western painted turtle</name>
    <name type="synonym">Emys bellii</name>
    <dbReference type="NCBI Taxonomy" id="8478"/>
    <lineage>
        <taxon>Eukaryota</taxon>
        <taxon>Metazoa</taxon>
        <taxon>Chordata</taxon>
        <taxon>Craniata</taxon>
        <taxon>Vertebrata</taxon>
        <taxon>Euteleostomi</taxon>
        <taxon>Archelosauria</taxon>
        <taxon>Testudinata</taxon>
        <taxon>Testudines</taxon>
        <taxon>Cryptodira</taxon>
        <taxon>Durocryptodira</taxon>
        <taxon>Testudinoidea</taxon>
        <taxon>Emydidae</taxon>
        <taxon>Chrysemys</taxon>
    </lineage>
</organism>
<dbReference type="GO" id="GO:0005102">
    <property type="term" value="F:signaling receptor binding"/>
    <property type="evidence" value="ECO:0007669"/>
    <property type="project" value="TreeGrafter"/>
</dbReference>
<evidence type="ECO:0000259" key="5">
    <source>
        <dbReference type="PROSITE" id="PS50070"/>
    </source>
</evidence>